<feature type="domain" description="Type II secretion system protein GspF" evidence="7">
    <location>
        <begin position="156"/>
        <end position="282"/>
    </location>
</feature>
<keyword evidence="9" id="KW-1185">Reference proteome</keyword>
<reference evidence="8 9" key="1">
    <citation type="submission" date="2020-08" db="EMBL/GenBank/DDBJ databases">
        <title>Genomic Encyclopedia of Type Strains, Phase IV (KMG-IV): sequencing the most valuable type-strain genomes for metagenomic binning, comparative biology and taxonomic classification.</title>
        <authorList>
            <person name="Goeker M."/>
        </authorList>
    </citation>
    <scope>NUCLEOTIDE SEQUENCE [LARGE SCALE GENOMIC DNA]</scope>
    <source>
        <strain evidence="8 9">DSM 26723</strain>
    </source>
</reference>
<evidence type="ECO:0000313" key="8">
    <source>
        <dbReference type="EMBL" id="MBB6093024.1"/>
    </source>
</evidence>
<evidence type="ECO:0000256" key="5">
    <source>
        <dbReference type="ARBA" id="ARBA00023136"/>
    </source>
</evidence>
<dbReference type="PANTHER" id="PTHR35007:SF2">
    <property type="entry name" value="PILUS ASSEMBLE PROTEIN"/>
    <property type="match status" value="1"/>
</dbReference>
<accession>A0A841HKB9</accession>
<dbReference type="InterPro" id="IPR018076">
    <property type="entry name" value="T2SS_GspF_dom"/>
</dbReference>
<keyword evidence="5 6" id="KW-0472">Membrane</keyword>
<proteinExistence type="predicted"/>
<sequence>MSPYLAPAFTALACSLLLLLPLALRRHAKESADRDAAWRDELPLLLRLMRPAFRWYAAEVDQSLPGHKRDVLQTQLNAAGFAYVITPAEFLVVRRLTFVAGLTGALCVIFVLDVRDPFFIAVAASVAPFAYVYPHLWLRDATRRRQRRFEKEFPFFLDVLVLAMKAGLTFTAAAEQAIDQLREGPVRQEFSRYLRETRTGMTRRAALDHLASRVVIPAVTNFVASVTQAEETGGSLGDVLADQARQRRQERFLRAEKLANQAPVKMLFPLIALLFPITFIIIGFPIVIQLIEAGAFDIF</sequence>
<dbReference type="Proteomes" id="UP000588068">
    <property type="component" value="Unassembled WGS sequence"/>
</dbReference>
<comment type="subcellular location">
    <subcellularLocation>
        <location evidence="1">Cell membrane</location>
        <topology evidence="1">Multi-pass membrane protein</topology>
    </subcellularLocation>
</comment>
<evidence type="ECO:0000313" key="9">
    <source>
        <dbReference type="Proteomes" id="UP000588068"/>
    </source>
</evidence>
<keyword evidence="2" id="KW-1003">Cell membrane</keyword>
<evidence type="ECO:0000256" key="1">
    <source>
        <dbReference type="ARBA" id="ARBA00004651"/>
    </source>
</evidence>
<dbReference type="EMBL" id="JACHHZ010000002">
    <property type="protein sequence ID" value="MBB6093024.1"/>
    <property type="molecule type" value="Genomic_DNA"/>
</dbReference>
<keyword evidence="3 6" id="KW-0812">Transmembrane</keyword>
<evidence type="ECO:0000256" key="3">
    <source>
        <dbReference type="ARBA" id="ARBA00022692"/>
    </source>
</evidence>
<evidence type="ECO:0000256" key="6">
    <source>
        <dbReference type="SAM" id="Phobius"/>
    </source>
</evidence>
<feature type="transmembrane region" description="Helical" evidence="6">
    <location>
        <begin position="6"/>
        <end position="24"/>
    </location>
</feature>
<evidence type="ECO:0000259" key="7">
    <source>
        <dbReference type="Pfam" id="PF00482"/>
    </source>
</evidence>
<dbReference type="GO" id="GO:0005886">
    <property type="term" value="C:plasma membrane"/>
    <property type="evidence" value="ECO:0007669"/>
    <property type="project" value="UniProtKB-SubCell"/>
</dbReference>
<dbReference type="Gene3D" id="1.20.81.30">
    <property type="entry name" value="Type II secretion system (T2SS), domain F"/>
    <property type="match status" value="1"/>
</dbReference>
<evidence type="ECO:0000256" key="2">
    <source>
        <dbReference type="ARBA" id="ARBA00022475"/>
    </source>
</evidence>
<dbReference type="InterPro" id="IPR042094">
    <property type="entry name" value="T2SS_GspF_sf"/>
</dbReference>
<dbReference type="RefSeq" id="WP_184330999.1">
    <property type="nucleotide sequence ID" value="NZ_JACHHZ010000002.1"/>
</dbReference>
<name>A0A841HKB9_9GAMM</name>
<feature type="transmembrane region" description="Helical" evidence="6">
    <location>
        <begin position="267"/>
        <end position="291"/>
    </location>
</feature>
<comment type="caution">
    <text evidence="8">The sequence shown here is derived from an EMBL/GenBank/DDBJ whole genome shotgun (WGS) entry which is preliminary data.</text>
</comment>
<dbReference type="Pfam" id="PF00482">
    <property type="entry name" value="T2SSF"/>
    <property type="match status" value="1"/>
</dbReference>
<protein>
    <submittedName>
        <fullName evidence="8">Tight adherence protein C</fullName>
    </submittedName>
</protein>
<evidence type="ECO:0000256" key="4">
    <source>
        <dbReference type="ARBA" id="ARBA00022989"/>
    </source>
</evidence>
<feature type="transmembrane region" description="Helical" evidence="6">
    <location>
        <begin position="92"/>
        <end position="112"/>
    </location>
</feature>
<organism evidence="8 9">
    <name type="scientific">Povalibacter uvarum</name>
    <dbReference type="NCBI Taxonomy" id="732238"/>
    <lineage>
        <taxon>Bacteria</taxon>
        <taxon>Pseudomonadati</taxon>
        <taxon>Pseudomonadota</taxon>
        <taxon>Gammaproteobacteria</taxon>
        <taxon>Steroidobacterales</taxon>
        <taxon>Steroidobacteraceae</taxon>
        <taxon>Povalibacter</taxon>
    </lineage>
</organism>
<dbReference type="AlphaFoldDB" id="A0A841HKB9"/>
<feature type="transmembrane region" description="Helical" evidence="6">
    <location>
        <begin position="118"/>
        <end position="138"/>
    </location>
</feature>
<gene>
    <name evidence="8" type="ORF">HNQ60_001902</name>
</gene>
<dbReference type="PANTHER" id="PTHR35007">
    <property type="entry name" value="INTEGRAL MEMBRANE PROTEIN-RELATED"/>
    <property type="match status" value="1"/>
</dbReference>
<keyword evidence="4 6" id="KW-1133">Transmembrane helix</keyword>